<keyword evidence="1 3" id="KW-0378">Hydrolase</keyword>
<feature type="domain" description="Alpha/beta hydrolase fold-3" evidence="2">
    <location>
        <begin position="33"/>
        <end position="224"/>
    </location>
</feature>
<gene>
    <name evidence="3" type="primary">nlhH</name>
    <name evidence="3" type="ORF">HDIA_0479</name>
</gene>
<dbReference type="EC" id="3.1.1.1" evidence="3"/>
<dbReference type="KEGG" id="hdi:HDIA_0479"/>
<evidence type="ECO:0000259" key="2">
    <source>
        <dbReference type="Pfam" id="PF07859"/>
    </source>
</evidence>
<dbReference type="PANTHER" id="PTHR48081">
    <property type="entry name" value="AB HYDROLASE SUPERFAMILY PROTEIN C4A8.06C"/>
    <property type="match status" value="1"/>
</dbReference>
<dbReference type="GO" id="GO:0106435">
    <property type="term" value="F:carboxylesterase activity"/>
    <property type="evidence" value="ECO:0007669"/>
    <property type="project" value="UniProtKB-EC"/>
</dbReference>
<dbReference type="PANTHER" id="PTHR48081:SF8">
    <property type="entry name" value="ALPHA_BETA HYDROLASE FOLD-3 DOMAIN-CONTAINING PROTEIN-RELATED"/>
    <property type="match status" value="1"/>
</dbReference>
<dbReference type="EMBL" id="LT960614">
    <property type="protein sequence ID" value="SON54020.1"/>
    <property type="molecule type" value="Genomic_DNA"/>
</dbReference>
<evidence type="ECO:0000256" key="1">
    <source>
        <dbReference type="ARBA" id="ARBA00022801"/>
    </source>
</evidence>
<accession>A0A2C9D191</accession>
<protein>
    <submittedName>
        <fullName evidence="3">Carboxylesterase NlhH</fullName>
        <ecNumber evidence="3">3.1.1.1</ecNumber>
    </submittedName>
</protein>
<dbReference type="OrthoDB" id="9806180at2"/>
<dbReference type="Pfam" id="PF07859">
    <property type="entry name" value="Abhydrolase_3"/>
    <property type="match status" value="1"/>
</dbReference>
<dbReference type="InterPro" id="IPR013094">
    <property type="entry name" value="AB_hydrolase_3"/>
</dbReference>
<proteinExistence type="predicted"/>
<reference evidence="4" key="1">
    <citation type="submission" date="2017-09" db="EMBL/GenBank/DDBJ databases">
        <title>Genome sequence of Nannocystis excedens DSM 71.</title>
        <authorList>
            <person name="Blom J."/>
        </authorList>
    </citation>
    <scope>NUCLEOTIDE SEQUENCE [LARGE SCALE GENOMIC DNA]</scope>
    <source>
        <strain evidence="4">type strain: E19</strain>
    </source>
</reference>
<organism evidence="3 4">
    <name type="scientific">Hartmannibacter diazotrophicus</name>
    <dbReference type="NCBI Taxonomy" id="1482074"/>
    <lineage>
        <taxon>Bacteria</taxon>
        <taxon>Pseudomonadati</taxon>
        <taxon>Pseudomonadota</taxon>
        <taxon>Alphaproteobacteria</taxon>
        <taxon>Hyphomicrobiales</taxon>
        <taxon>Pleomorphomonadaceae</taxon>
        <taxon>Hartmannibacter</taxon>
    </lineage>
</organism>
<dbReference type="AlphaFoldDB" id="A0A2C9D191"/>
<name>A0A2C9D191_9HYPH</name>
<keyword evidence="4" id="KW-1185">Reference proteome</keyword>
<sequence>MSYKEDVLDCGDAGPVRVRVYKGDADFDNPPLVMHLHGGFFLGGSLDEGSRVATQLANAGAVVVSIEYANVGVAPFPASLEFVFKVLDALKGRCAKLAARKSFLFVAGEEAGGNLAAGVALMARDQGMTALGGQILLSPMLDPCLATRSFRNSEATESQCPWTAGWNHYLGFAAKGCHPYATPAHCMRLAGVAPALVITAEDDPTRDESLNYARRLREAGVLVRESILAGPTGWPKDYSDSTNKKRDWEEKIRGDFAAFFHETGALSY</sequence>
<dbReference type="InterPro" id="IPR029058">
    <property type="entry name" value="AB_hydrolase_fold"/>
</dbReference>
<dbReference type="SUPFAM" id="SSF53474">
    <property type="entry name" value="alpha/beta-Hydrolases"/>
    <property type="match status" value="1"/>
</dbReference>
<dbReference type="Proteomes" id="UP000223606">
    <property type="component" value="Chromosome 1"/>
</dbReference>
<dbReference type="InterPro" id="IPR050300">
    <property type="entry name" value="GDXG_lipolytic_enzyme"/>
</dbReference>
<evidence type="ECO:0000313" key="4">
    <source>
        <dbReference type="Proteomes" id="UP000223606"/>
    </source>
</evidence>
<evidence type="ECO:0000313" key="3">
    <source>
        <dbReference type="EMBL" id="SON54020.1"/>
    </source>
</evidence>
<dbReference type="Gene3D" id="3.40.50.1820">
    <property type="entry name" value="alpha/beta hydrolase"/>
    <property type="match status" value="1"/>
</dbReference>